<proteinExistence type="inferred from homology"/>
<dbReference type="Pfam" id="PF10018">
    <property type="entry name" value="Med4"/>
    <property type="match status" value="1"/>
</dbReference>
<dbReference type="GO" id="GO:0006357">
    <property type="term" value="P:regulation of transcription by RNA polymerase II"/>
    <property type="evidence" value="ECO:0007669"/>
    <property type="project" value="InterPro"/>
</dbReference>
<evidence type="ECO:0000256" key="2">
    <source>
        <dbReference type="ARBA" id="ARBA00009626"/>
    </source>
</evidence>
<dbReference type="GO" id="GO:0003712">
    <property type="term" value="F:transcription coregulator activity"/>
    <property type="evidence" value="ECO:0007669"/>
    <property type="project" value="InterPro"/>
</dbReference>
<keyword evidence="8" id="KW-0010">Activator</keyword>
<evidence type="ECO:0000256" key="1">
    <source>
        <dbReference type="ARBA" id="ARBA00004123"/>
    </source>
</evidence>
<evidence type="ECO:0000256" key="3">
    <source>
        <dbReference type="ARBA" id="ARBA00020629"/>
    </source>
</evidence>
<evidence type="ECO:0000313" key="11">
    <source>
        <dbReference type="EMBL" id="KAF5316455.1"/>
    </source>
</evidence>
<protein>
    <recommendedName>
        <fullName evidence="3 8">Mediator of RNA polymerase II transcription subunit 4</fullName>
    </recommendedName>
    <alternativeName>
        <fullName evidence="7 8">Mediator complex subunit 4</fullName>
    </alternativeName>
</protein>
<feature type="region of interest" description="Disordered" evidence="10">
    <location>
        <begin position="1"/>
        <end position="35"/>
    </location>
</feature>
<sequence length="263" mass="28587">MAQQFNRHTPAPSIHPTASTSGPPPPPPHVLSQDEGPSMSAILMAPLNELQALAHSLFLSLSPPQNKPPPTPPVSAFLDCDTALAAAINLAYVHQTKQRKIDVLEAEILELDAQWREICDELATGKQELEELIEEGDERIKAIDAAKKASIPYPELLQYAQSLSAFTSAPPNMPDMSLPGQPPPPLFFPPFPNEEKMRRGRLNAEAPLGLAGETHSVGRPPTVSPKMDTTHNIPGANPYRQDIRAPQAPTSTFDFDLDLNPDL</sequence>
<dbReference type="EMBL" id="JAACJJ010000042">
    <property type="protein sequence ID" value="KAF5316455.1"/>
    <property type="molecule type" value="Genomic_DNA"/>
</dbReference>
<keyword evidence="12" id="KW-1185">Reference proteome</keyword>
<feature type="coiled-coil region" evidence="9">
    <location>
        <begin position="94"/>
        <end position="146"/>
    </location>
</feature>
<organism evidence="11 12">
    <name type="scientific">Psilocybe cf. subviscida</name>
    <dbReference type="NCBI Taxonomy" id="2480587"/>
    <lineage>
        <taxon>Eukaryota</taxon>
        <taxon>Fungi</taxon>
        <taxon>Dikarya</taxon>
        <taxon>Basidiomycota</taxon>
        <taxon>Agaricomycotina</taxon>
        <taxon>Agaricomycetes</taxon>
        <taxon>Agaricomycetidae</taxon>
        <taxon>Agaricales</taxon>
        <taxon>Agaricineae</taxon>
        <taxon>Strophariaceae</taxon>
        <taxon>Psilocybe</taxon>
    </lineage>
</organism>
<evidence type="ECO:0000256" key="5">
    <source>
        <dbReference type="ARBA" id="ARBA00023163"/>
    </source>
</evidence>
<evidence type="ECO:0000313" key="12">
    <source>
        <dbReference type="Proteomes" id="UP000567179"/>
    </source>
</evidence>
<comment type="subcellular location">
    <subcellularLocation>
        <location evidence="1 8">Nucleus</location>
    </subcellularLocation>
</comment>
<reference evidence="11 12" key="1">
    <citation type="journal article" date="2020" name="ISME J.">
        <title>Uncovering the hidden diversity of litter-decomposition mechanisms in mushroom-forming fungi.</title>
        <authorList>
            <person name="Floudas D."/>
            <person name="Bentzer J."/>
            <person name="Ahren D."/>
            <person name="Johansson T."/>
            <person name="Persson P."/>
            <person name="Tunlid A."/>
        </authorList>
    </citation>
    <scope>NUCLEOTIDE SEQUENCE [LARGE SCALE GENOMIC DNA]</scope>
    <source>
        <strain evidence="11 12">CBS 101986</strain>
    </source>
</reference>
<evidence type="ECO:0000256" key="7">
    <source>
        <dbReference type="ARBA" id="ARBA00031257"/>
    </source>
</evidence>
<dbReference type="OrthoDB" id="1929813at2759"/>
<comment type="caution">
    <text evidence="11">The sequence shown here is derived from an EMBL/GenBank/DDBJ whole genome shotgun (WGS) entry which is preliminary data.</text>
</comment>
<dbReference type="GO" id="GO:0070847">
    <property type="term" value="C:core mediator complex"/>
    <property type="evidence" value="ECO:0007669"/>
    <property type="project" value="TreeGrafter"/>
</dbReference>
<evidence type="ECO:0000256" key="9">
    <source>
        <dbReference type="SAM" id="Coils"/>
    </source>
</evidence>
<keyword evidence="5 8" id="KW-0804">Transcription</keyword>
<feature type="region of interest" description="Disordered" evidence="10">
    <location>
        <begin position="211"/>
        <end position="263"/>
    </location>
</feature>
<dbReference type="PANTHER" id="PTHR13208">
    <property type="entry name" value="MEDIATOR OF RNA POLYMERASE II TRANSCRIPTION SUBUNIT 4"/>
    <property type="match status" value="1"/>
</dbReference>
<keyword evidence="4 8" id="KW-0805">Transcription regulation</keyword>
<keyword evidence="9" id="KW-0175">Coiled coil</keyword>
<name>A0A8H5B4J1_9AGAR</name>
<comment type="subunit">
    <text evidence="8">Component of the Mediator complex.</text>
</comment>
<evidence type="ECO:0000256" key="6">
    <source>
        <dbReference type="ARBA" id="ARBA00023242"/>
    </source>
</evidence>
<dbReference type="AlphaFoldDB" id="A0A8H5B4J1"/>
<dbReference type="GO" id="GO:0016592">
    <property type="term" value="C:mediator complex"/>
    <property type="evidence" value="ECO:0007669"/>
    <property type="project" value="InterPro"/>
</dbReference>
<dbReference type="InterPro" id="IPR019258">
    <property type="entry name" value="Mediator_Med4"/>
</dbReference>
<gene>
    <name evidence="8" type="primary">MED4</name>
    <name evidence="11" type="ORF">D9619_006342</name>
</gene>
<comment type="similarity">
    <text evidence="2 8">Belongs to the Mediator complex subunit 4 family.</text>
</comment>
<accession>A0A8H5B4J1</accession>
<evidence type="ECO:0000256" key="4">
    <source>
        <dbReference type="ARBA" id="ARBA00023015"/>
    </source>
</evidence>
<dbReference type="PANTHER" id="PTHR13208:SF2">
    <property type="entry name" value="MEDIATOR OF RNA POLYMERASE II TRANSCRIPTION SUBUNIT 4"/>
    <property type="match status" value="1"/>
</dbReference>
<comment type="function">
    <text evidence="8">Component of the Mediator complex, a coactivator involved in the regulated transcription of nearly all RNA polymerase II-dependent genes. Mediator functions as a bridge to convey information from gene-specific regulatory proteins to the basal RNA polymerase II transcription machinery. Mediator is recruited to promoters by direct interactions with regulatory proteins and serves as a scaffold for the assembly of a functional preinitiation complex with RNA polymerase II and the general transcription factors.</text>
</comment>
<evidence type="ECO:0000256" key="8">
    <source>
        <dbReference type="RuleBase" id="RU364141"/>
    </source>
</evidence>
<keyword evidence="6 8" id="KW-0539">Nucleus</keyword>
<dbReference type="Proteomes" id="UP000567179">
    <property type="component" value="Unassembled WGS sequence"/>
</dbReference>
<evidence type="ECO:0000256" key="10">
    <source>
        <dbReference type="SAM" id="MobiDB-lite"/>
    </source>
</evidence>